<evidence type="ECO:0000256" key="5">
    <source>
        <dbReference type="ARBA" id="ARBA00022842"/>
    </source>
</evidence>
<name>A0A3N0CQS7_9ACTN</name>
<evidence type="ECO:0000256" key="2">
    <source>
        <dbReference type="ARBA" id="ARBA00022722"/>
    </source>
</evidence>
<dbReference type="HAMAP" id="MF_00265">
    <property type="entry name" value="VapC_Nob1"/>
    <property type="match status" value="1"/>
</dbReference>
<evidence type="ECO:0000256" key="3">
    <source>
        <dbReference type="ARBA" id="ARBA00022723"/>
    </source>
</evidence>
<dbReference type="PANTHER" id="PTHR42740:SF1">
    <property type="entry name" value="RIBONUCLEASE VAPC3"/>
    <property type="match status" value="1"/>
</dbReference>
<dbReference type="CDD" id="cd18756">
    <property type="entry name" value="PIN_MtVapC15-VapC11-like"/>
    <property type="match status" value="1"/>
</dbReference>
<dbReference type="InterPro" id="IPR022907">
    <property type="entry name" value="VapC_family"/>
</dbReference>
<gene>
    <name evidence="6" type="primary">vapC</name>
    <name evidence="8" type="ORF">EFK50_01445</name>
</gene>
<keyword evidence="1 6" id="KW-1277">Toxin-antitoxin system</keyword>
<evidence type="ECO:0000256" key="4">
    <source>
        <dbReference type="ARBA" id="ARBA00022801"/>
    </source>
</evidence>
<protein>
    <recommendedName>
        <fullName evidence="6">Ribonuclease VapC</fullName>
        <shortName evidence="6">RNase VapC</shortName>
        <ecNumber evidence="6">3.1.-.-</ecNumber>
    </recommendedName>
    <alternativeName>
        <fullName evidence="6">Toxin VapC</fullName>
    </alternativeName>
</protein>
<dbReference type="PANTHER" id="PTHR42740">
    <property type="entry name" value="RIBONUCLEASE VAPC3"/>
    <property type="match status" value="1"/>
</dbReference>
<dbReference type="InterPro" id="IPR002716">
    <property type="entry name" value="PIN_dom"/>
</dbReference>
<dbReference type="AlphaFoldDB" id="A0A3N0CQS7"/>
<comment type="cofactor">
    <cofactor evidence="6">
        <name>Mg(2+)</name>
        <dbReference type="ChEBI" id="CHEBI:18420"/>
    </cofactor>
</comment>
<accession>A0A3N0CQS7</accession>
<sequence length="134" mass="14776">MILVDTSCWVDYLRSNDTPARTEVRRLITEDLGSVVTCEPVAMELLAGTTSPQVNARVEQLVNGLPSLRLDPVVDFRSAAAVQRAARAEGHVVRSIIDCLIAAVAIRHDVELLHKDGDFETITRVTTLRARSLR</sequence>
<keyword evidence="9" id="KW-1185">Reference proteome</keyword>
<dbReference type="Pfam" id="PF01850">
    <property type="entry name" value="PIN"/>
    <property type="match status" value="1"/>
</dbReference>
<evidence type="ECO:0000256" key="1">
    <source>
        <dbReference type="ARBA" id="ARBA00022649"/>
    </source>
</evidence>
<reference evidence="8 9" key="1">
    <citation type="submission" date="2018-11" db="EMBL/GenBank/DDBJ databases">
        <authorList>
            <person name="Li F."/>
        </authorList>
    </citation>
    <scope>NUCLEOTIDE SEQUENCE [LARGE SCALE GENOMIC DNA]</scope>
    <source>
        <strain evidence="8 9">Gsoil 097</strain>
    </source>
</reference>
<feature type="binding site" evidence="6">
    <location>
        <position position="5"/>
    </location>
    <ligand>
        <name>Mg(2+)</name>
        <dbReference type="ChEBI" id="CHEBI:18420"/>
    </ligand>
</feature>
<evidence type="ECO:0000313" key="8">
    <source>
        <dbReference type="EMBL" id="RNL65740.1"/>
    </source>
</evidence>
<keyword evidence="4 6" id="KW-0378">Hydrolase</keyword>
<dbReference type="Proteomes" id="UP000267128">
    <property type="component" value="Unassembled WGS sequence"/>
</dbReference>
<dbReference type="GO" id="GO:0016787">
    <property type="term" value="F:hydrolase activity"/>
    <property type="evidence" value="ECO:0007669"/>
    <property type="project" value="UniProtKB-KW"/>
</dbReference>
<feature type="domain" description="PIN" evidence="7">
    <location>
        <begin position="2"/>
        <end position="122"/>
    </location>
</feature>
<keyword evidence="6" id="KW-0800">Toxin</keyword>
<keyword evidence="3 6" id="KW-0479">Metal-binding</keyword>
<dbReference type="SUPFAM" id="SSF88723">
    <property type="entry name" value="PIN domain-like"/>
    <property type="match status" value="1"/>
</dbReference>
<keyword evidence="2 6" id="KW-0540">Nuclease</keyword>
<dbReference type="GO" id="GO:0004540">
    <property type="term" value="F:RNA nuclease activity"/>
    <property type="evidence" value="ECO:0007669"/>
    <property type="project" value="InterPro"/>
</dbReference>
<evidence type="ECO:0000259" key="7">
    <source>
        <dbReference type="Pfam" id="PF01850"/>
    </source>
</evidence>
<feature type="binding site" evidence="6">
    <location>
        <position position="98"/>
    </location>
    <ligand>
        <name>Mg(2+)</name>
        <dbReference type="ChEBI" id="CHEBI:18420"/>
    </ligand>
</feature>
<evidence type="ECO:0000256" key="6">
    <source>
        <dbReference type="HAMAP-Rule" id="MF_00265"/>
    </source>
</evidence>
<comment type="similarity">
    <text evidence="6">Belongs to the PINc/VapC protein family.</text>
</comment>
<dbReference type="RefSeq" id="WP_123225779.1">
    <property type="nucleotide sequence ID" value="NZ_RJSE01000002.1"/>
</dbReference>
<dbReference type="GO" id="GO:0000287">
    <property type="term" value="F:magnesium ion binding"/>
    <property type="evidence" value="ECO:0007669"/>
    <property type="project" value="UniProtKB-UniRule"/>
</dbReference>
<comment type="caution">
    <text evidence="8">The sequence shown here is derived from an EMBL/GenBank/DDBJ whole genome shotgun (WGS) entry which is preliminary data.</text>
</comment>
<comment type="function">
    <text evidence="6">Toxic component of a toxin-antitoxin (TA) system. An RNase.</text>
</comment>
<dbReference type="EC" id="3.1.-.-" evidence="6"/>
<dbReference type="GO" id="GO:0090729">
    <property type="term" value="F:toxin activity"/>
    <property type="evidence" value="ECO:0007669"/>
    <property type="project" value="UniProtKB-KW"/>
</dbReference>
<dbReference type="InterPro" id="IPR029060">
    <property type="entry name" value="PIN-like_dom_sf"/>
</dbReference>
<dbReference type="OrthoDB" id="9811788at2"/>
<proteinExistence type="inferred from homology"/>
<dbReference type="InterPro" id="IPR051749">
    <property type="entry name" value="PINc/VapC_TA_RNase"/>
</dbReference>
<dbReference type="Gene3D" id="3.40.50.1010">
    <property type="entry name" value="5'-nuclease"/>
    <property type="match status" value="1"/>
</dbReference>
<dbReference type="EMBL" id="RJSE01000002">
    <property type="protein sequence ID" value="RNL65740.1"/>
    <property type="molecule type" value="Genomic_DNA"/>
</dbReference>
<evidence type="ECO:0000313" key="9">
    <source>
        <dbReference type="Proteomes" id="UP000267128"/>
    </source>
</evidence>
<keyword evidence="5 6" id="KW-0460">Magnesium</keyword>
<organism evidence="8 9">
    <name type="scientific">Nocardioides marmoriginsengisoli</name>
    <dbReference type="NCBI Taxonomy" id="661483"/>
    <lineage>
        <taxon>Bacteria</taxon>
        <taxon>Bacillati</taxon>
        <taxon>Actinomycetota</taxon>
        <taxon>Actinomycetes</taxon>
        <taxon>Propionibacteriales</taxon>
        <taxon>Nocardioidaceae</taxon>
        <taxon>Nocardioides</taxon>
    </lineage>
</organism>